<organism evidence="5 6">
    <name type="scientific">Ceratocystis pirilliformis</name>
    <dbReference type="NCBI Taxonomy" id="259994"/>
    <lineage>
        <taxon>Eukaryota</taxon>
        <taxon>Fungi</taxon>
        <taxon>Dikarya</taxon>
        <taxon>Ascomycota</taxon>
        <taxon>Pezizomycotina</taxon>
        <taxon>Sordariomycetes</taxon>
        <taxon>Hypocreomycetidae</taxon>
        <taxon>Microascales</taxon>
        <taxon>Ceratocystidaceae</taxon>
        <taxon>Ceratocystis</taxon>
    </lineage>
</organism>
<dbReference type="InterPro" id="IPR001611">
    <property type="entry name" value="Leu-rich_rpt"/>
</dbReference>
<dbReference type="SMART" id="SM01052">
    <property type="entry name" value="CAP_GLY"/>
    <property type="match status" value="1"/>
</dbReference>
<dbReference type="EMBL" id="JAWDJO010000003">
    <property type="protein sequence ID" value="KAL1901757.1"/>
    <property type="molecule type" value="Genomic_DNA"/>
</dbReference>
<feature type="region of interest" description="Disordered" evidence="3">
    <location>
        <begin position="543"/>
        <end position="591"/>
    </location>
</feature>
<dbReference type="Proteomes" id="UP001583280">
    <property type="component" value="Unassembled WGS sequence"/>
</dbReference>
<accession>A0ABR3ZNL3</accession>
<dbReference type="InterPro" id="IPR000938">
    <property type="entry name" value="CAP-Gly_domain"/>
</dbReference>
<evidence type="ECO:0000259" key="4">
    <source>
        <dbReference type="PROSITE" id="PS50245"/>
    </source>
</evidence>
<dbReference type="Gene3D" id="3.80.10.10">
    <property type="entry name" value="Ribonuclease Inhibitor"/>
    <property type="match status" value="2"/>
</dbReference>
<gene>
    <name evidence="5" type="ORF">Cpir12675_000265</name>
</gene>
<dbReference type="InterPro" id="IPR036859">
    <property type="entry name" value="CAP-Gly_dom_sf"/>
</dbReference>
<dbReference type="PANTHER" id="PTHR18849">
    <property type="entry name" value="LEUCINE RICH REPEAT PROTEIN"/>
    <property type="match status" value="1"/>
</dbReference>
<protein>
    <recommendedName>
        <fullName evidence="4">CAP-Gly domain-containing protein</fullName>
    </recommendedName>
</protein>
<dbReference type="Pfam" id="PF01302">
    <property type="entry name" value="CAP_GLY"/>
    <property type="match status" value="1"/>
</dbReference>
<evidence type="ECO:0000313" key="5">
    <source>
        <dbReference type="EMBL" id="KAL1901757.1"/>
    </source>
</evidence>
<comment type="caution">
    <text evidence="5">The sequence shown here is derived from an EMBL/GenBank/DDBJ whole genome shotgun (WGS) entry which is preliminary data.</text>
</comment>
<evidence type="ECO:0000256" key="2">
    <source>
        <dbReference type="ARBA" id="ARBA00022737"/>
    </source>
</evidence>
<name>A0ABR3ZNL3_9PEZI</name>
<feature type="domain" description="CAP-Gly" evidence="4">
    <location>
        <begin position="22"/>
        <end position="81"/>
    </location>
</feature>
<dbReference type="SUPFAM" id="SSF74924">
    <property type="entry name" value="Cap-Gly domain"/>
    <property type="match status" value="1"/>
</dbReference>
<dbReference type="PANTHER" id="PTHR18849:SF3">
    <property type="entry name" value="LEUCINE RICH REPEAT CONTAINING 23"/>
    <property type="match status" value="1"/>
</dbReference>
<evidence type="ECO:0000313" key="6">
    <source>
        <dbReference type="Proteomes" id="UP001583280"/>
    </source>
</evidence>
<dbReference type="Pfam" id="PF13516">
    <property type="entry name" value="LRR_6"/>
    <property type="match status" value="1"/>
</dbReference>
<keyword evidence="6" id="KW-1185">Reference proteome</keyword>
<dbReference type="Gene3D" id="2.30.30.190">
    <property type="entry name" value="CAP Gly-rich-like domain"/>
    <property type="match status" value="1"/>
</dbReference>
<evidence type="ECO:0000256" key="3">
    <source>
        <dbReference type="SAM" id="MobiDB-lite"/>
    </source>
</evidence>
<proteinExistence type="predicted"/>
<dbReference type="InterPro" id="IPR032675">
    <property type="entry name" value="LRR_dom_sf"/>
</dbReference>
<evidence type="ECO:0000256" key="1">
    <source>
        <dbReference type="ARBA" id="ARBA00022614"/>
    </source>
</evidence>
<dbReference type="PROSITE" id="PS51450">
    <property type="entry name" value="LRR"/>
    <property type="match status" value="1"/>
</dbReference>
<feature type="compositionally biased region" description="Acidic residues" evidence="3">
    <location>
        <begin position="543"/>
        <end position="559"/>
    </location>
</feature>
<keyword evidence="2" id="KW-0677">Repeat</keyword>
<sequence>MPFYIGQRLCYDDALCTVRYIGRVEPTTGEWLGVEWDDPTRGRHSGHHKEKQYFTCETEPFSIATTATSLSNSPTAGSFVRPSRPAKPAQSFISAVLDKYTSEVDPETQAIRAAKQIRIGTKMAEEVGFDKIRLQLAKVDQLKIVIVGSYRVAFAVAEGEKSVKEMVPSIQELDVSRNMLESVGVVVDICKDLAHLKSLRMGGNRFRDAMADPGLRNAGSAFAHVKELALNENMMSWEDITCITAHFPELTNLNCSTNQLSILPHLPLGSLVDTLTSLQLELNQLTAISDLSAVTELKVLRNLHLKGNYISTVTKPNAPVPLFSESLHYLDVSYNNISSWDFVDSLLESFPGLMSLRIAHNLVYDTATLGDNPAKAQKTRIDSEESHMITIGRLPQIKILNFVSITADDRANAELFYLSRIARELAAVGKEEEETALKHHPRYQMLCEIYGAPEVTRQNKVNPYFLEARLIKVTFYLVQHNEQSRNHQDIGEEYVRLVPKSFDIYAVKGFLGRHFGVAPMQLRLIWETGEWDPVAALDEADETATLDGEYSSDEEEAEAEREREGALRSEEPSKQHNETKKKMEKDSEASKMRRWIKRQVELNDSTHQLGFCVDGMEARIRVEMK</sequence>
<reference evidence="5 6" key="1">
    <citation type="journal article" date="2024" name="IMA Fungus">
        <title>IMA Genome - F19 : A genome assembly and annotation guide to empower mycologists, including annotated draft genome sequences of Ceratocystis pirilliformis, Diaporthe australafricana, Fusarium ophioides, Paecilomyces lecythidis, and Sporothrix stenoceras.</title>
        <authorList>
            <person name="Aylward J."/>
            <person name="Wilson A.M."/>
            <person name="Visagie C.M."/>
            <person name="Spraker J."/>
            <person name="Barnes I."/>
            <person name="Buitendag C."/>
            <person name="Ceriani C."/>
            <person name="Del Mar Angel L."/>
            <person name="du Plessis D."/>
            <person name="Fuchs T."/>
            <person name="Gasser K."/>
            <person name="Kramer D."/>
            <person name="Li W."/>
            <person name="Munsamy K."/>
            <person name="Piso A."/>
            <person name="Price J.L."/>
            <person name="Sonnekus B."/>
            <person name="Thomas C."/>
            <person name="van der Nest A."/>
            <person name="van Dijk A."/>
            <person name="van Heerden A."/>
            <person name="van Vuuren N."/>
            <person name="Yilmaz N."/>
            <person name="Duong T.A."/>
            <person name="van der Merwe N.A."/>
            <person name="Wingfield M.J."/>
            <person name="Wingfield B.D."/>
        </authorList>
    </citation>
    <scope>NUCLEOTIDE SEQUENCE [LARGE SCALE GENOMIC DNA]</scope>
    <source>
        <strain evidence="5 6">CMW 12675</strain>
    </source>
</reference>
<keyword evidence="1" id="KW-0433">Leucine-rich repeat</keyword>
<dbReference type="PROSITE" id="PS50245">
    <property type="entry name" value="CAP_GLY_2"/>
    <property type="match status" value="1"/>
</dbReference>
<feature type="compositionally biased region" description="Basic and acidic residues" evidence="3">
    <location>
        <begin position="560"/>
        <end position="591"/>
    </location>
</feature>
<dbReference type="SUPFAM" id="SSF52058">
    <property type="entry name" value="L domain-like"/>
    <property type="match status" value="1"/>
</dbReference>